<proteinExistence type="predicted"/>
<dbReference type="Gene3D" id="3.30.1540.10">
    <property type="entry name" value="formyl-coa transferase, domain 3"/>
    <property type="match status" value="1"/>
</dbReference>
<dbReference type="Pfam" id="PF02515">
    <property type="entry name" value="CoA_transf_3"/>
    <property type="match status" value="1"/>
</dbReference>
<dbReference type="AlphaFoldDB" id="A0AAJ6AMW0"/>
<dbReference type="SUPFAM" id="SSF89796">
    <property type="entry name" value="CoA-transferase family III (CaiB/BaiF)"/>
    <property type="match status" value="1"/>
</dbReference>
<dbReference type="RefSeq" id="WP_246840091.1">
    <property type="nucleotide sequence ID" value="NZ_CP122566.1"/>
</dbReference>
<dbReference type="InterPro" id="IPR023606">
    <property type="entry name" value="CoA-Trfase_III_dom_1_sf"/>
</dbReference>
<dbReference type="EC" id="2.8.3.-" evidence="2"/>
<gene>
    <name evidence="2" type="ORF">QDX21_10445</name>
</gene>
<dbReference type="PANTHER" id="PTHR48207">
    <property type="entry name" value="SUCCINATE--HYDROXYMETHYLGLUTARATE COA-TRANSFERASE"/>
    <property type="match status" value="1"/>
</dbReference>
<keyword evidence="3" id="KW-1185">Reference proteome</keyword>
<name>A0AAJ6AMW0_9MICC</name>
<dbReference type="InterPro" id="IPR044855">
    <property type="entry name" value="CoA-Trfase_III_dom3_sf"/>
</dbReference>
<dbReference type="PANTHER" id="PTHR48207:SF3">
    <property type="entry name" value="SUCCINATE--HYDROXYMETHYLGLUTARATE COA-TRANSFERASE"/>
    <property type="match status" value="1"/>
</dbReference>
<dbReference type="InterPro" id="IPR050483">
    <property type="entry name" value="CoA-transferase_III_domain"/>
</dbReference>
<dbReference type="InterPro" id="IPR003673">
    <property type="entry name" value="CoA-Trfase_fam_III"/>
</dbReference>
<sequence>MMSEHSATHDSSTPTEGPLAGVVVADFSRVLAGPYCTMLLADLGATVIKVEAPSGDETRTWKPPMREGISTYYLSVNRNKRSIVLDLSEAADLQTAYDLLDRADVFIENFKAGGLQKFGLDPDSVAKRWPHLVHASITGFGTAGGATMPGYDLLVQAMSGMMSLTGEPDGDPQRSGVAIFDIMTGLHAAVAILAGLREKDRSGLGQHAALNLFSSALSGLANQSGGYAAAGNVPTRMGNDHPSLFPYGPFHASDGPLIICCGNDAQFSRLVTALGTPDLATDPRFETMSQRNANREELRVLLEEALAADTAENWADVLGNVGLPCGPILGIDGGVQLAEDLGLNPIVTMTDENNRERIVPVIANPMSFSRSPISYRHLPPELGDSHDWALEFIRTTEPKNPHHHTES</sequence>
<dbReference type="EMBL" id="CP122566">
    <property type="protein sequence ID" value="WGH92709.1"/>
    <property type="molecule type" value="Genomic_DNA"/>
</dbReference>
<keyword evidence="1 2" id="KW-0808">Transferase</keyword>
<organism evidence="2 3">
    <name type="scientific">Auritidibacter ignavus</name>
    <dbReference type="NCBI Taxonomy" id="678932"/>
    <lineage>
        <taxon>Bacteria</taxon>
        <taxon>Bacillati</taxon>
        <taxon>Actinomycetota</taxon>
        <taxon>Actinomycetes</taxon>
        <taxon>Micrococcales</taxon>
        <taxon>Micrococcaceae</taxon>
        <taxon>Auritidibacter</taxon>
    </lineage>
</organism>
<protein>
    <submittedName>
        <fullName evidence="2">CoA transferase</fullName>
        <ecNumber evidence="2">2.8.3.-</ecNumber>
    </submittedName>
</protein>
<accession>A0AAJ6AMW0</accession>
<dbReference type="GO" id="GO:0008410">
    <property type="term" value="F:CoA-transferase activity"/>
    <property type="evidence" value="ECO:0007669"/>
    <property type="project" value="TreeGrafter"/>
</dbReference>
<dbReference type="Gene3D" id="3.40.50.10540">
    <property type="entry name" value="Crotonobetainyl-coa:carnitine coa-transferase, domain 1"/>
    <property type="match status" value="1"/>
</dbReference>
<dbReference type="Proteomes" id="UP001224674">
    <property type="component" value="Chromosome"/>
</dbReference>
<evidence type="ECO:0000313" key="3">
    <source>
        <dbReference type="Proteomes" id="UP001224674"/>
    </source>
</evidence>
<evidence type="ECO:0000313" key="2">
    <source>
        <dbReference type="EMBL" id="WGH92709.1"/>
    </source>
</evidence>
<evidence type="ECO:0000256" key="1">
    <source>
        <dbReference type="ARBA" id="ARBA00022679"/>
    </source>
</evidence>
<reference evidence="2 3" key="1">
    <citation type="submission" date="2023-03" db="EMBL/GenBank/DDBJ databases">
        <title>Complete genome sequences of several Auritidibacter ignavus strains isolated from ear infections.</title>
        <authorList>
            <person name="Baehr T."/>
            <person name="Baumhoegger A.M."/>
        </authorList>
    </citation>
    <scope>NUCLEOTIDE SEQUENCE [LARGE SCALE GENOMIC DNA]</scope>
    <source>
        <strain evidence="2 3">BABAE-6</strain>
    </source>
</reference>